<keyword evidence="4" id="KW-0808">Transferase</keyword>
<dbReference type="PANTHER" id="PTHR13929">
    <property type="entry name" value="1,4-DIHYDROXY-2-NAPHTHOATE OCTAPRENYLTRANSFERASE"/>
    <property type="match status" value="1"/>
</dbReference>
<dbReference type="OrthoDB" id="203513at2759"/>
<dbReference type="Proteomes" id="UP000266841">
    <property type="component" value="Unassembled WGS sequence"/>
</dbReference>
<dbReference type="PANTHER" id="PTHR13929:SF0">
    <property type="entry name" value="UBIA PRENYLTRANSFERASE DOMAIN-CONTAINING PROTEIN 1"/>
    <property type="match status" value="1"/>
</dbReference>
<feature type="transmembrane region" description="Helical" evidence="8">
    <location>
        <begin position="203"/>
        <end position="225"/>
    </location>
</feature>
<feature type="transmembrane region" description="Helical" evidence="8">
    <location>
        <begin position="166"/>
        <end position="191"/>
    </location>
</feature>
<proteinExistence type="inferred from homology"/>
<evidence type="ECO:0000256" key="4">
    <source>
        <dbReference type="ARBA" id="ARBA00022679"/>
    </source>
</evidence>
<evidence type="ECO:0000256" key="5">
    <source>
        <dbReference type="ARBA" id="ARBA00022692"/>
    </source>
</evidence>
<protein>
    <recommendedName>
        <fullName evidence="11">1,4-dihydroxy-2-naphthoate octaprenyltransferase</fullName>
    </recommendedName>
</protein>
<keyword evidence="6 8" id="KW-1133">Transmembrane helix</keyword>
<evidence type="ECO:0000256" key="8">
    <source>
        <dbReference type="SAM" id="Phobius"/>
    </source>
</evidence>
<accession>K0RUL4</accession>
<dbReference type="InterPro" id="IPR004657">
    <property type="entry name" value="MenA"/>
</dbReference>
<keyword evidence="2" id="KW-0474">Menaquinone biosynthesis</keyword>
<dbReference type="GO" id="GO:0016020">
    <property type="term" value="C:membrane"/>
    <property type="evidence" value="ECO:0007669"/>
    <property type="project" value="UniProtKB-SubCell"/>
</dbReference>
<dbReference type="eggNOG" id="KOG4581">
    <property type="taxonomic scope" value="Eukaryota"/>
</dbReference>
<feature type="transmembrane region" description="Helical" evidence="8">
    <location>
        <begin position="127"/>
        <end position="146"/>
    </location>
</feature>
<evidence type="ECO:0000313" key="10">
    <source>
        <dbReference type="Proteomes" id="UP000266841"/>
    </source>
</evidence>
<organism evidence="9 10">
    <name type="scientific">Thalassiosira oceanica</name>
    <name type="common">Marine diatom</name>
    <dbReference type="NCBI Taxonomy" id="159749"/>
    <lineage>
        <taxon>Eukaryota</taxon>
        <taxon>Sar</taxon>
        <taxon>Stramenopiles</taxon>
        <taxon>Ochrophyta</taxon>
        <taxon>Bacillariophyta</taxon>
        <taxon>Coscinodiscophyceae</taxon>
        <taxon>Thalassiosirophycidae</taxon>
        <taxon>Thalassiosirales</taxon>
        <taxon>Thalassiosiraceae</taxon>
        <taxon>Thalassiosira</taxon>
    </lineage>
</organism>
<keyword evidence="10" id="KW-1185">Reference proteome</keyword>
<dbReference type="GO" id="GO:0042371">
    <property type="term" value="P:vitamin K biosynthetic process"/>
    <property type="evidence" value="ECO:0007669"/>
    <property type="project" value="TreeGrafter"/>
</dbReference>
<name>K0RUL4_THAOC</name>
<evidence type="ECO:0000313" key="9">
    <source>
        <dbReference type="EMBL" id="EJK57543.1"/>
    </source>
</evidence>
<comment type="caution">
    <text evidence="9">The sequence shown here is derived from an EMBL/GenBank/DDBJ whole genome shotgun (WGS) entry which is preliminary data.</text>
</comment>
<evidence type="ECO:0000256" key="1">
    <source>
        <dbReference type="ARBA" id="ARBA00004141"/>
    </source>
</evidence>
<dbReference type="InterPro" id="IPR026046">
    <property type="entry name" value="UBIAD1"/>
</dbReference>
<keyword evidence="7 8" id="KW-0472">Membrane</keyword>
<gene>
    <name evidence="9" type="ORF">THAOC_22401</name>
</gene>
<dbReference type="InterPro" id="IPR000537">
    <property type="entry name" value="UbiA_prenyltransferase"/>
</dbReference>
<evidence type="ECO:0008006" key="11">
    <source>
        <dbReference type="Google" id="ProtNLM"/>
    </source>
</evidence>
<feature type="transmembrane region" description="Helical" evidence="8">
    <location>
        <begin position="245"/>
        <end position="266"/>
    </location>
</feature>
<dbReference type="HAMAP" id="MF_01937">
    <property type="entry name" value="MenA_1"/>
    <property type="match status" value="1"/>
</dbReference>
<dbReference type="GO" id="GO:0046428">
    <property type="term" value="F:1,4-dihydroxy-2-naphthoate polyprenyltransferase activity"/>
    <property type="evidence" value="ECO:0007669"/>
    <property type="project" value="InterPro"/>
</dbReference>
<feature type="transmembrane region" description="Helical" evidence="8">
    <location>
        <begin position="296"/>
        <end position="313"/>
    </location>
</feature>
<comment type="subcellular location">
    <subcellularLocation>
        <location evidence="1">Membrane</location>
        <topology evidence="1">Multi-pass membrane protein</topology>
    </subcellularLocation>
</comment>
<dbReference type="AlphaFoldDB" id="K0RUL4"/>
<dbReference type="CDD" id="cd13962">
    <property type="entry name" value="PT_UbiA_UBIAD1"/>
    <property type="match status" value="1"/>
</dbReference>
<reference evidence="9 10" key="1">
    <citation type="journal article" date="2012" name="Genome Biol.">
        <title>Genome and low-iron response of an oceanic diatom adapted to chronic iron limitation.</title>
        <authorList>
            <person name="Lommer M."/>
            <person name="Specht M."/>
            <person name="Roy A.S."/>
            <person name="Kraemer L."/>
            <person name="Andreson R."/>
            <person name="Gutowska M.A."/>
            <person name="Wolf J."/>
            <person name="Bergner S.V."/>
            <person name="Schilhabel M.B."/>
            <person name="Klostermeier U.C."/>
            <person name="Beiko R.G."/>
            <person name="Rosenstiel P."/>
            <person name="Hippler M."/>
            <person name="Laroche J."/>
        </authorList>
    </citation>
    <scope>NUCLEOTIDE SEQUENCE [LARGE SCALE GENOMIC DNA]</scope>
    <source>
        <strain evidence="9 10">CCMP1005</strain>
    </source>
</reference>
<keyword evidence="5 8" id="KW-0812">Transmembrane</keyword>
<dbReference type="GO" id="GO:0009234">
    <property type="term" value="P:menaquinone biosynthetic process"/>
    <property type="evidence" value="ECO:0007669"/>
    <property type="project" value="UniProtKB-KW"/>
</dbReference>
<evidence type="ECO:0000256" key="7">
    <source>
        <dbReference type="ARBA" id="ARBA00023136"/>
    </source>
</evidence>
<evidence type="ECO:0000256" key="3">
    <source>
        <dbReference type="ARBA" id="ARBA00022475"/>
    </source>
</evidence>
<keyword evidence="3" id="KW-1003">Cell membrane</keyword>
<evidence type="ECO:0000256" key="2">
    <source>
        <dbReference type="ARBA" id="ARBA00022428"/>
    </source>
</evidence>
<feature type="transmembrane region" description="Helical" evidence="8">
    <location>
        <begin position="358"/>
        <end position="376"/>
    </location>
</feature>
<evidence type="ECO:0000256" key="6">
    <source>
        <dbReference type="ARBA" id="ARBA00022989"/>
    </source>
</evidence>
<dbReference type="EMBL" id="AGNL01027896">
    <property type="protein sequence ID" value="EJK57543.1"/>
    <property type="molecule type" value="Genomic_DNA"/>
</dbReference>
<dbReference type="PROSITE" id="PS51257">
    <property type="entry name" value="PROKAR_LIPOPROTEIN"/>
    <property type="match status" value="1"/>
</dbReference>
<dbReference type="Pfam" id="PF01040">
    <property type="entry name" value="UbiA"/>
    <property type="match status" value="1"/>
</dbReference>
<sequence>MGDKKPSRFAVWALASRPHTLTASIAPVIVGCALTARLIHDNPGLIERRSRICDGGGGESSCTDIDSVSAWTSVLPLAVQFGLFACLIQVSTNLHNDYADFVKGADTDKRVGQARATQRGWLTPYETCRGCVLCMLAALIVGMVRLVPLERECFADDSEVIKRDPYMVFIVASSLFNAVAYTGGPFPLGYIGLGNVSIGYSGLGDLFVFLYFGIIATLGVPYLYLTHVACLIPTSEAPRQELLSILATSFWYSLPVSNLATSIIVVNNLRDRHTDVGAGKKTLAVRFGGTFVKCEYFILVVGSYAFCLFQWAIRTNELLDLLPLLSVPFSVRHLRAVSFGYKDGQALNEHVGGTAKLQFAYCLLLAAGLGISCFSVR</sequence>
<dbReference type="OMA" id="YWWFILV"/>